<dbReference type="Gramene" id="Solyc00g222063.1.1">
    <property type="protein sequence ID" value="Solyc00g222063.1.1"/>
    <property type="gene ID" value="Solyc00g222063.1"/>
</dbReference>
<organism evidence="1">
    <name type="scientific">Solanum lycopersicum</name>
    <name type="common">Tomato</name>
    <name type="synonym">Lycopersicon esculentum</name>
    <dbReference type="NCBI Taxonomy" id="4081"/>
    <lineage>
        <taxon>Eukaryota</taxon>
        <taxon>Viridiplantae</taxon>
        <taxon>Streptophyta</taxon>
        <taxon>Embryophyta</taxon>
        <taxon>Tracheophyta</taxon>
        <taxon>Spermatophyta</taxon>
        <taxon>Magnoliopsida</taxon>
        <taxon>eudicotyledons</taxon>
        <taxon>Gunneridae</taxon>
        <taxon>Pentapetalae</taxon>
        <taxon>asterids</taxon>
        <taxon>lamiids</taxon>
        <taxon>Solanales</taxon>
        <taxon>Solanaceae</taxon>
        <taxon>Solanoideae</taxon>
        <taxon>Solaneae</taxon>
        <taxon>Solanum</taxon>
        <taxon>Solanum subgen. Lycopersicon</taxon>
    </lineage>
</organism>
<reference evidence="1" key="2">
    <citation type="submission" date="2019-04" db="UniProtKB">
        <authorList>
            <consortium name="EnsemblPlants"/>
        </authorList>
    </citation>
    <scope>IDENTIFICATION</scope>
    <source>
        <strain evidence="1">cv. Heinz 1706</strain>
    </source>
</reference>
<dbReference type="AlphaFoldDB" id="A0A494GA82"/>
<dbReference type="InParanoid" id="A0A494GA82"/>
<protein>
    <submittedName>
        <fullName evidence="1">Uncharacterized protein</fullName>
    </submittedName>
</protein>
<dbReference type="Proteomes" id="UP000004994">
    <property type="component" value="Unassembled WGS sequence"/>
</dbReference>
<keyword evidence="2" id="KW-1185">Reference proteome</keyword>
<name>A0A494GA82_SOLLC</name>
<accession>A0A494GA82</accession>
<evidence type="ECO:0000313" key="2">
    <source>
        <dbReference type="Proteomes" id="UP000004994"/>
    </source>
</evidence>
<proteinExistence type="predicted"/>
<dbReference type="EnsemblPlants" id="Solyc00g222063.1.1">
    <property type="protein sequence ID" value="Solyc00g222063.1.1"/>
    <property type="gene ID" value="Solyc00g222063.1"/>
</dbReference>
<evidence type="ECO:0000313" key="1">
    <source>
        <dbReference type="EnsemblPlants" id="Solyc00g222063.1.1"/>
    </source>
</evidence>
<sequence length="148" mass="16719">MPNVVQPSVQSKGGDFVPWPTSFDLLCCPRAVISCQARHRLTVCAFQARLCHATPDVIRPCVLSKGGGDGMPRPTSFDRVCHQWAMMAYDARRRLTMSATPRAVMACHARCRPISLFSELDVFLPVHDELINRLRCPKAMMAWHARRR</sequence>
<reference evidence="1" key="1">
    <citation type="journal article" date="2012" name="Nature">
        <title>The tomato genome sequence provides insights into fleshy fruit evolution.</title>
        <authorList>
            <consortium name="Tomato Genome Consortium"/>
        </authorList>
    </citation>
    <scope>NUCLEOTIDE SEQUENCE [LARGE SCALE GENOMIC DNA]</scope>
    <source>
        <strain evidence="1">cv. Heinz 1706</strain>
    </source>
</reference>